<dbReference type="GO" id="GO:0006281">
    <property type="term" value="P:DNA repair"/>
    <property type="evidence" value="ECO:0007669"/>
    <property type="project" value="UniProtKB-KW"/>
</dbReference>
<dbReference type="Gene3D" id="1.10.10.60">
    <property type="entry name" value="Homeodomain-like"/>
    <property type="match status" value="1"/>
</dbReference>
<feature type="domain" description="Myb-like" evidence="11">
    <location>
        <begin position="766"/>
        <end position="817"/>
    </location>
</feature>
<dbReference type="SMART" id="SM00717">
    <property type="entry name" value="SANT"/>
    <property type="match status" value="1"/>
</dbReference>
<keyword evidence="4" id="KW-0156">Chromatin regulator</keyword>
<evidence type="ECO:0000256" key="7">
    <source>
        <dbReference type="ARBA" id="ARBA00025178"/>
    </source>
</evidence>
<dbReference type="SUPFAM" id="SSF46689">
    <property type="entry name" value="Homeodomain-like"/>
    <property type="match status" value="1"/>
</dbReference>
<dbReference type="PROSITE" id="PS51204">
    <property type="entry name" value="HSA"/>
    <property type="match status" value="1"/>
</dbReference>
<feature type="compositionally biased region" description="Polar residues" evidence="10">
    <location>
        <begin position="996"/>
        <end position="1014"/>
    </location>
</feature>
<dbReference type="PANTHER" id="PTHR46459">
    <property type="entry name" value="E1A-BINDING PROTEIN P400-RELATED"/>
    <property type="match status" value="1"/>
</dbReference>
<dbReference type="Proteomes" id="UP000199069">
    <property type="component" value="Unassembled WGS sequence"/>
</dbReference>
<keyword evidence="9" id="KW-0175">Coiled coil</keyword>
<feature type="region of interest" description="Disordered" evidence="10">
    <location>
        <begin position="96"/>
        <end position="220"/>
    </location>
</feature>
<feature type="compositionally biased region" description="Acidic residues" evidence="10">
    <location>
        <begin position="492"/>
        <end position="508"/>
    </location>
</feature>
<feature type="compositionally biased region" description="Acidic residues" evidence="10">
    <location>
        <begin position="139"/>
        <end position="156"/>
    </location>
</feature>
<organism evidence="13 14">
    <name type="scientific">Rhodotorula toruloides</name>
    <name type="common">Yeast</name>
    <name type="synonym">Rhodosporidium toruloides</name>
    <dbReference type="NCBI Taxonomy" id="5286"/>
    <lineage>
        <taxon>Eukaryota</taxon>
        <taxon>Fungi</taxon>
        <taxon>Dikarya</taxon>
        <taxon>Basidiomycota</taxon>
        <taxon>Pucciniomycotina</taxon>
        <taxon>Microbotryomycetes</taxon>
        <taxon>Sporidiobolales</taxon>
        <taxon>Sporidiobolaceae</taxon>
        <taxon>Rhodotorula</taxon>
    </lineage>
</organism>
<feature type="region of interest" description="Disordered" evidence="10">
    <location>
        <begin position="821"/>
        <end position="856"/>
    </location>
</feature>
<reference evidence="13 14" key="1">
    <citation type="submission" date="2015-07" db="EMBL/GenBank/DDBJ databases">
        <authorList>
            <person name="Cajimat M.N.B."/>
            <person name="Milazzo M.L."/>
            <person name="Fulhorst C.F."/>
        </authorList>
    </citation>
    <scope>NUCLEOTIDE SEQUENCE [LARGE SCALE GENOMIC DNA]</scope>
    <source>
        <strain evidence="13">Single colony</strain>
    </source>
</reference>
<dbReference type="InterPro" id="IPR014012">
    <property type="entry name" value="HSA_dom"/>
</dbReference>
<feature type="region of interest" description="Disordered" evidence="10">
    <location>
        <begin position="444"/>
        <end position="585"/>
    </location>
</feature>
<dbReference type="GO" id="GO:0003682">
    <property type="term" value="F:chromatin binding"/>
    <property type="evidence" value="ECO:0007669"/>
    <property type="project" value="TreeGrafter"/>
</dbReference>
<feature type="compositionally biased region" description="Low complexity" evidence="10">
    <location>
        <begin position="197"/>
        <end position="220"/>
    </location>
</feature>
<feature type="compositionally biased region" description="Polar residues" evidence="10">
    <location>
        <begin position="565"/>
        <end position="578"/>
    </location>
</feature>
<dbReference type="PROSITE" id="PS50090">
    <property type="entry name" value="MYB_LIKE"/>
    <property type="match status" value="1"/>
</dbReference>
<feature type="coiled-coil region" evidence="9">
    <location>
        <begin position="1019"/>
        <end position="1046"/>
    </location>
</feature>
<accession>A0A0K3CKG9</accession>
<sequence>MARASQAADSRTEADYMTLRSRAIQPKEASLAALASTRDEQLADLLVAVQDKGRSVEFEAGLRGRKRRKLADGSDRGEGMIQGLEQFKQRFSDAKSLQQLDLSLPPLSPSPPPPSRTTTARPPVPATPAKPPPSSDVVNDSDEDAEGEEEEDEEMAVAEALAPPGVSVTTSGAANGTAPRAGTETAATTPQPQISLTAPSAPASTAVSPSPTPSTSQHPATVSPYLLQATQHTNPATTPPVAGVARPPFVPVPPYNSLFGIEEISSDYASTLPPVPHDILRRRLNTSLLLRSNNKKASKSTAPSSSSQLIQPDLYKLHVRAQHMGAKTFLGPGKRVHNALTTHEWQVGTDEMRSIRAFERIEQLKAERKWSFRQPKKQRTGVVPKAHWDHVLDEMRWMQIDFRQETRWKVVTAYKLARACRAYVRASEDDRPALRVQVREPRRLSDEEVEARLRGEMPDEEKMEVEAGDEDASGAKAKKVDKGKGKEREMSEDVDADGEEDADGEADDATPAPASAAQATAATSSGISTTKSTKSTPANPVVPVANAPPGAGKAGGSAGNEATPAPSTSGMSRSQAQQLAAERADAQARHVQNLITFRRPIFDAPHDDTVVDPLFLATLQEAAVEAASLPLDENPFLAYDFTNLFPDLPLYSDFTVASDPSLDRRVEDSSAWAGRLAHVTRLLESKPLLVGTLEPSKTRLDKEDWAPGTGTFIEDIKEPIDPRETAPTSASALFAGRRPKDAVLGDVLQKPAELPNAELRATTLLWLPEEDAMLLALQKQYGFNWNLISHVFNLATHRPAPDRREAWDVYDRWDRLVGPGSKKTLPDGTEIVRPPPDWMPPVDKTGKPLPIIGDGSKKKARHAAIMEAMKRAQKKRELAASKQNTGGFPRRVNMGMHESHNLPPRPTWSPMEWSVFRAEQDQQKIRLRQQQAAAQAAAQQQQQQRLQQQGPPGQQGRHPQLMAAQAAAHASPNGTPAALPGSPSGAHAQLGVNGTPPIQMQQLPNGQTPQLTPEQLQMLQQRQRELLQAQAQAAAAQQAAARAAQAQAQQVNGGAE</sequence>
<evidence type="ECO:0000256" key="2">
    <source>
        <dbReference type="ARBA" id="ARBA00008913"/>
    </source>
</evidence>
<evidence type="ECO:0000256" key="1">
    <source>
        <dbReference type="ARBA" id="ARBA00004123"/>
    </source>
</evidence>
<evidence type="ECO:0000256" key="10">
    <source>
        <dbReference type="SAM" id="MobiDB-lite"/>
    </source>
</evidence>
<evidence type="ECO:0000313" key="14">
    <source>
        <dbReference type="Proteomes" id="UP000199069"/>
    </source>
</evidence>
<dbReference type="Pfam" id="PF07529">
    <property type="entry name" value="HSA"/>
    <property type="match status" value="1"/>
</dbReference>
<dbReference type="SMART" id="SM00573">
    <property type="entry name" value="HSA"/>
    <property type="match status" value="1"/>
</dbReference>
<feature type="region of interest" description="Disordered" evidence="10">
    <location>
        <begin position="924"/>
        <end position="1019"/>
    </location>
</feature>
<comment type="function">
    <text evidence="7">Component of the NuA4 histone acetyltransferase complex which is involved in transcriptional activation of selected genes principally by acetylation of nucleosomal histone H4 and H2A. The NuA4 complex is also involved in DNA repair.</text>
</comment>
<comment type="subcellular location">
    <subcellularLocation>
        <location evidence="1">Nucleus</location>
    </subcellularLocation>
</comment>
<feature type="domain" description="HSA" evidence="12">
    <location>
        <begin position="375"/>
        <end position="448"/>
    </location>
</feature>
<evidence type="ECO:0000256" key="8">
    <source>
        <dbReference type="ARBA" id="ARBA00029670"/>
    </source>
</evidence>
<dbReference type="CDD" id="cd00167">
    <property type="entry name" value="SANT"/>
    <property type="match status" value="1"/>
</dbReference>
<feature type="compositionally biased region" description="Pro residues" evidence="10">
    <location>
        <begin position="122"/>
        <end position="134"/>
    </location>
</feature>
<evidence type="ECO:0000256" key="6">
    <source>
        <dbReference type="ARBA" id="ARBA00023242"/>
    </source>
</evidence>
<comment type="similarity">
    <text evidence="2">Belongs to the EAF1 family.</text>
</comment>
<dbReference type="AlphaFoldDB" id="A0A0K3CKG9"/>
<name>A0A0K3CKG9_RHOTO</name>
<dbReference type="InterPro" id="IPR009057">
    <property type="entry name" value="Homeodomain-like_sf"/>
</dbReference>
<feature type="compositionally biased region" description="Polar residues" evidence="10">
    <location>
        <begin position="185"/>
        <end position="196"/>
    </location>
</feature>
<evidence type="ECO:0000259" key="11">
    <source>
        <dbReference type="PROSITE" id="PS50090"/>
    </source>
</evidence>
<dbReference type="EMBL" id="CWKI01000009">
    <property type="protein sequence ID" value="CTR09187.1"/>
    <property type="molecule type" value="Genomic_DNA"/>
</dbReference>
<dbReference type="InterPro" id="IPR001005">
    <property type="entry name" value="SANT/Myb"/>
</dbReference>
<evidence type="ECO:0000313" key="13">
    <source>
        <dbReference type="EMBL" id="CTR09187.1"/>
    </source>
</evidence>
<dbReference type="Pfam" id="PF13921">
    <property type="entry name" value="Myb_DNA-bind_6"/>
    <property type="match status" value="1"/>
</dbReference>
<evidence type="ECO:0000259" key="12">
    <source>
        <dbReference type="PROSITE" id="PS51204"/>
    </source>
</evidence>
<keyword evidence="6" id="KW-0539">Nucleus</keyword>
<feature type="compositionally biased region" description="Basic and acidic residues" evidence="10">
    <location>
        <begin position="444"/>
        <end position="457"/>
    </location>
</feature>
<keyword evidence="5" id="KW-0234">DNA repair</keyword>
<proteinExistence type="inferred from homology"/>
<evidence type="ECO:0000256" key="9">
    <source>
        <dbReference type="SAM" id="Coils"/>
    </source>
</evidence>
<keyword evidence="14" id="KW-1185">Reference proteome</keyword>
<keyword evidence="3" id="KW-0227">DNA damage</keyword>
<gene>
    <name evidence="13" type="primary">FGENESH: predicted gene_9.394</name>
    <name evidence="13" type="ORF">BN2166_0050480</name>
</gene>
<feature type="region of interest" description="Disordered" evidence="10">
    <location>
        <begin position="874"/>
        <end position="907"/>
    </location>
</feature>
<feature type="compositionally biased region" description="Basic and acidic residues" evidence="10">
    <location>
        <begin position="478"/>
        <end position="491"/>
    </location>
</feature>
<feature type="compositionally biased region" description="Acidic residues" evidence="10">
    <location>
        <begin position="458"/>
        <end position="472"/>
    </location>
</feature>
<evidence type="ECO:0000256" key="4">
    <source>
        <dbReference type="ARBA" id="ARBA00022853"/>
    </source>
</evidence>
<dbReference type="STRING" id="5286.A0A0K3CKG9"/>
<feature type="compositionally biased region" description="Pro residues" evidence="10">
    <location>
        <begin position="106"/>
        <end position="115"/>
    </location>
</feature>
<feature type="compositionally biased region" description="Low complexity" evidence="10">
    <location>
        <begin position="928"/>
        <end position="970"/>
    </location>
</feature>
<dbReference type="PANTHER" id="PTHR46459:SF1">
    <property type="entry name" value="E1A-BINDING PROTEIN P400"/>
    <property type="match status" value="1"/>
</dbReference>
<feature type="compositionally biased region" description="Low complexity" evidence="10">
    <location>
        <begin position="509"/>
        <end position="551"/>
    </location>
</feature>
<evidence type="ECO:0000256" key="5">
    <source>
        <dbReference type="ARBA" id="ARBA00023204"/>
    </source>
</evidence>
<dbReference type="GO" id="GO:0005634">
    <property type="term" value="C:nucleus"/>
    <property type="evidence" value="ECO:0007669"/>
    <property type="project" value="UniProtKB-SubCell"/>
</dbReference>
<dbReference type="OMA" id="HDWMLAR"/>
<dbReference type="GO" id="GO:0006325">
    <property type="term" value="P:chromatin organization"/>
    <property type="evidence" value="ECO:0007669"/>
    <property type="project" value="UniProtKB-KW"/>
</dbReference>
<evidence type="ECO:0000256" key="3">
    <source>
        <dbReference type="ARBA" id="ARBA00022763"/>
    </source>
</evidence>
<protein>
    <recommendedName>
        <fullName evidence="8">Vacuolar import and degradation protein 21</fullName>
    </recommendedName>
</protein>
<dbReference type="GO" id="GO:0035267">
    <property type="term" value="C:NuA4 histone acetyltransferase complex"/>
    <property type="evidence" value="ECO:0007669"/>
    <property type="project" value="TreeGrafter"/>
</dbReference>